<dbReference type="PANTHER" id="PTHR13011">
    <property type="entry name" value="TFIIF-ALPHA"/>
    <property type="match status" value="1"/>
</dbReference>
<dbReference type="Proteomes" id="UP001420932">
    <property type="component" value="Unassembled WGS sequence"/>
</dbReference>
<feature type="region of interest" description="Disordered" evidence="1">
    <location>
        <begin position="52"/>
        <end position="76"/>
    </location>
</feature>
<protein>
    <submittedName>
        <fullName evidence="2">Uncharacterized protein</fullName>
    </submittedName>
</protein>
<evidence type="ECO:0000313" key="2">
    <source>
        <dbReference type="EMBL" id="KAK9135302.1"/>
    </source>
</evidence>
<dbReference type="GO" id="GO:0032968">
    <property type="term" value="P:positive regulation of transcription elongation by RNA polymerase II"/>
    <property type="evidence" value="ECO:0007669"/>
    <property type="project" value="InterPro"/>
</dbReference>
<name>A0AAP0JM20_9MAGN</name>
<dbReference type="EMBL" id="JBBNAF010000006">
    <property type="protein sequence ID" value="KAK9135302.1"/>
    <property type="molecule type" value="Genomic_DNA"/>
</dbReference>
<keyword evidence="3" id="KW-1185">Reference proteome</keyword>
<proteinExistence type="predicted"/>
<dbReference type="PANTHER" id="PTHR13011:SF0">
    <property type="entry name" value="GENERAL TRANSCRIPTION FACTOR IIF SUBUNIT 1"/>
    <property type="match status" value="1"/>
</dbReference>
<dbReference type="GO" id="GO:0003677">
    <property type="term" value="F:DNA binding"/>
    <property type="evidence" value="ECO:0007669"/>
    <property type="project" value="InterPro"/>
</dbReference>
<dbReference type="GO" id="GO:0005674">
    <property type="term" value="C:transcription factor TFIIF complex"/>
    <property type="evidence" value="ECO:0007669"/>
    <property type="project" value="TreeGrafter"/>
</dbReference>
<dbReference type="GO" id="GO:0006367">
    <property type="term" value="P:transcription initiation at RNA polymerase II promoter"/>
    <property type="evidence" value="ECO:0007669"/>
    <property type="project" value="InterPro"/>
</dbReference>
<dbReference type="AlphaFoldDB" id="A0AAP0JM20"/>
<evidence type="ECO:0000256" key="1">
    <source>
        <dbReference type="SAM" id="MobiDB-lite"/>
    </source>
</evidence>
<dbReference type="GO" id="GO:0001096">
    <property type="term" value="F:TFIIF-class transcription factor complex binding"/>
    <property type="evidence" value="ECO:0007669"/>
    <property type="project" value="TreeGrafter"/>
</dbReference>
<gene>
    <name evidence="2" type="ORF">Syun_014632</name>
</gene>
<evidence type="ECO:0000313" key="3">
    <source>
        <dbReference type="Proteomes" id="UP001420932"/>
    </source>
</evidence>
<reference evidence="2 3" key="1">
    <citation type="submission" date="2024-01" db="EMBL/GenBank/DDBJ databases">
        <title>Genome assemblies of Stephania.</title>
        <authorList>
            <person name="Yang L."/>
        </authorList>
    </citation>
    <scope>NUCLEOTIDE SEQUENCE [LARGE SCALE GENOMIC DNA]</scope>
    <source>
        <strain evidence="2">YNDBR</strain>
        <tissue evidence="2">Leaf</tissue>
    </source>
</reference>
<dbReference type="InterPro" id="IPR008851">
    <property type="entry name" value="TFIIF-alpha"/>
</dbReference>
<sequence>MHILPPNIKRGSLSMRQNSFPTYKAGRIEDALVVVQEEEAAVLMAYVPHGWENETHSDSSESEHENPPKTPDDTTRILIDENDTDLLKQIFSQAAEMITLIQTERATPIQSAELAANQNKDLSQGEATKIQLGFRVAMVELTEGREEIRWHAWSGGCGSPNELYGSNCKHMTLCTTRGRKMAENRDKCYDCGAPLTRLIKYLHVVSSWKEICFLIPKECRKQNHSADSVAPSVDDWFFDRVEVSAIDYPYPYRWLGYQQLRREFPNLYQFTKKPKAKVAQMWSEAGWNLFPRRRRMSDLEIAEFTLLSSRLEGARITTERRDHKRWIADPSGTYYVYSGAV</sequence>
<accession>A0AAP0JM20</accession>
<dbReference type="GO" id="GO:0016251">
    <property type="term" value="F:RNA polymerase II general transcription initiation factor activity"/>
    <property type="evidence" value="ECO:0007669"/>
    <property type="project" value="TreeGrafter"/>
</dbReference>
<comment type="caution">
    <text evidence="2">The sequence shown here is derived from an EMBL/GenBank/DDBJ whole genome shotgun (WGS) entry which is preliminary data.</text>
</comment>
<organism evidence="2 3">
    <name type="scientific">Stephania yunnanensis</name>
    <dbReference type="NCBI Taxonomy" id="152371"/>
    <lineage>
        <taxon>Eukaryota</taxon>
        <taxon>Viridiplantae</taxon>
        <taxon>Streptophyta</taxon>
        <taxon>Embryophyta</taxon>
        <taxon>Tracheophyta</taxon>
        <taxon>Spermatophyta</taxon>
        <taxon>Magnoliopsida</taxon>
        <taxon>Ranunculales</taxon>
        <taxon>Menispermaceae</taxon>
        <taxon>Menispermoideae</taxon>
        <taxon>Cissampelideae</taxon>
        <taxon>Stephania</taxon>
    </lineage>
</organism>